<organism evidence="1 2">
    <name type="scientific">Nocardia aurantia</name>
    <dbReference type="NCBI Taxonomy" id="2585199"/>
    <lineage>
        <taxon>Bacteria</taxon>
        <taxon>Bacillati</taxon>
        <taxon>Actinomycetota</taxon>
        <taxon>Actinomycetes</taxon>
        <taxon>Mycobacteriales</taxon>
        <taxon>Nocardiaceae</taxon>
        <taxon>Nocardia</taxon>
    </lineage>
</organism>
<dbReference type="Pfam" id="PF14124">
    <property type="entry name" value="DUF4291"/>
    <property type="match status" value="1"/>
</dbReference>
<dbReference type="InterPro" id="IPR025633">
    <property type="entry name" value="DUF4291"/>
</dbReference>
<evidence type="ECO:0008006" key="3">
    <source>
        <dbReference type="Google" id="ProtNLM"/>
    </source>
</evidence>
<reference evidence="1 2" key="1">
    <citation type="submission" date="2019-10" db="EMBL/GenBank/DDBJ databases">
        <title>Nocardia macrotermitis sp. nov. and Nocardia aurantia sp. nov., isolated from the gut of fungus growing-termite Macrotermes natalensis.</title>
        <authorList>
            <person name="Benndorf R."/>
            <person name="Schwitalla J."/>
            <person name="Martin K."/>
            <person name="De Beer W."/>
            <person name="Kaster A.-K."/>
            <person name="Vollmers J."/>
            <person name="Poulsen M."/>
            <person name="Beemelmanns C."/>
        </authorList>
    </citation>
    <scope>NUCLEOTIDE SEQUENCE [LARGE SCALE GENOMIC DNA]</scope>
    <source>
        <strain evidence="1 2">RB56</strain>
    </source>
</reference>
<sequence length="197" mass="22809">MKTPFRQIRARFDDRTVTVYQAFSPDIAGPAVKDGRFSSGFKRDRMTWIKPSFLWMMYRSGWGTKPGQERVLAVTMSRAGFEWALQNSTFSHFEPEMHESRERWKASLTAPVRIQWDPERDMYLAPLSYRSIQIGLSGRASRLYCDEWTTAIEDVTDLAHEVHQLVLAEDIDRARALLPVEQPYQLAQELATHLGVK</sequence>
<dbReference type="PANTHER" id="PTHR38567">
    <property type="entry name" value="DUF4291 DOMAIN-CONTAINING PROTEIN"/>
    <property type="match status" value="1"/>
</dbReference>
<gene>
    <name evidence="1" type="ORF">NRB56_05910</name>
</gene>
<dbReference type="AlphaFoldDB" id="A0A7K0DHA9"/>
<dbReference type="Proteomes" id="UP000431401">
    <property type="component" value="Unassembled WGS sequence"/>
</dbReference>
<dbReference type="EMBL" id="WEGI01000001">
    <property type="protein sequence ID" value="MQY25037.1"/>
    <property type="molecule type" value="Genomic_DNA"/>
</dbReference>
<dbReference type="PANTHER" id="PTHR38567:SF1">
    <property type="entry name" value="DUF4291 DOMAIN-CONTAINING PROTEIN"/>
    <property type="match status" value="1"/>
</dbReference>
<evidence type="ECO:0000313" key="2">
    <source>
        <dbReference type="Proteomes" id="UP000431401"/>
    </source>
</evidence>
<accession>A0A7K0DHA9</accession>
<keyword evidence="2" id="KW-1185">Reference proteome</keyword>
<evidence type="ECO:0000313" key="1">
    <source>
        <dbReference type="EMBL" id="MQY25037.1"/>
    </source>
</evidence>
<proteinExistence type="predicted"/>
<comment type="caution">
    <text evidence="1">The sequence shown here is derived from an EMBL/GenBank/DDBJ whole genome shotgun (WGS) entry which is preliminary data.</text>
</comment>
<dbReference type="RefSeq" id="WP_153338870.1">
    <property type="nucleotide sequence ID" value="NZ_WEGI01000001.1"/>
</dbReference>
<dbReference type="OrthoDB" id="65842at2"/>
<name>A0A7K0DHA9_9NOCA</name>
<protein>
    <recommendedName>
        <fullName evidence="3">DUF4291 domain-containing protein</fullName>
    </recommendedName>
</protein>